<dbReference type="PANTHER" id="PTHR47219:SF14">
    <property type="entry name" value="TBC1 DOMAIN FAMILY MEMBER 4"/>
    <property type="match status" value="1"/>
</dbReference>
<organism evidence="6 7">
    <name type="scientific">Takifugu rubripes</name>
    <name type="common">Japanese pufferfish</name>
    <name type="synonym">Fugu rubripes</name>
    <dbReference type="NCBI Taxonomy" id="31033"/>
    <lineage>
        <taxon>Eukaryota</taxon>
        <taxon>Metazoa</taxon>
        <taxon>Chordata</taxon>
        <taxon>Craniata</taxon>
        <taxon>Vertebrata</taxon>
        <taxon>Euteleostomi</taxon>
        <taxon>Actinopterygii</taxon>
        <taxon>Neopterygii</taxon>
        <taxon>Teleostei</taxon>
        <taxon>Neoteleostei</taxon>
        <taxon>Acanthomorphata</taxon>
        <taxon>Eupercaria</taxon>
        <taxon>Tetraodontiformes</taxon>
        <taxon>Tetradontoidea</taxon>
        <taxon>Tetraodontidae</taxon>
        <taxon>Takifugu</taxon>
    </lineage>
</organism>
<dbReference type="InterPro" id="IPR050302">
    <property type="entry name" value="Rab_GAP_TBC_domain"/>
</dbReference>
<evidence type="ECO:0000256" key="1">
    <source>
        <dbReference type="ARBA" id="ARBA00022468"/>
    </source>
</evidence>
<reference evidence="6 7" key="1">
    <citation type="journal article" date="2011" name="Genome Biol. Evol.">
        <title>Integration of the genetic map and genome assembly of fugu facilitates insights into distinct features of genome evolution in teleosts and mammals.</title>
        <authorList>
            <person name="Kai W."/>
            <person name="Kikuchi K."/>
            <person name="Tohari S."/>
            <person name="Chew A.K."/>
            <person name="Tay A."/>
            <person name="Fujiwara A."/>
            <person name="Hosoya S."/>
            <person name="Suetake H."/>
            <person name="Naruse K."/>
            <person name="Brenner S."/>
            <person name="Suzuki Y."/>
            <person name="Venkatesh B."/>
        </authorList>
    </citation>
    <scope>NUCLEOTIDE SEQUENCE [LARGE SCALE GENOMIC DNA]</scope>
</reference>
<sequence>MSCHVFKACDPNQVSEVICRIRQVSKSVLKGDAKPKQEADEAFYNSQKFEVLYCGKVTVMHKKAPPTLVDDCIDKFHQHEVEQKRLRLLNGQRGSMEHNPVEFLIGGEGDKVPPSLTERGEDTESAGVDDTAGGGFSSVLNSVQSLCSRGSFPECILEDSGFEEPQEFRTRCSSLAGSLQMKPGEGVIMGPPRRRHSSAPNHVQPSNAEKNRTMLFQVGRFEVNLISPDSKTVVLEKNFKDISSCCQGIKHSDHFGFICRDQLDSGPSQYVCFVFQCASESLVEEVMLTLKQAFSTAAALQSNKTEIQLCEACPIHDLHKLCERIEGLYPPRAKIAIQKYLSQLTDNEQAEIFERVQKLKPRSDQEENELVIFHLRQLCDNKQTSHVHIGEVASGADSSASASRFKLDLLKNKARTSLTNSLENIFARVGVRRYSLLLLIDEESPGPSPPGSPPTFAENDPENGVQFRRRAHTFSHPPVKKRISFEGQSNSQSFFSCSNGEGRKRTLSSCSNDSLSWGLPPTPRRVSWRQKIFLRVASPMSKSPAPMHHPGLKSSVELLPLSPHSRRSVMDPSRHLLPPGEKPKRTSADYRALWKTAIHQQILLLRMEKENQRLEGVPKNRRGEVWLLLSYQHRLRHRLPQRLHAPDTPYQDLLKQLTAQQHAILVDLGRTFPTHQYFSAQLGAGQLSLYNLLKAYSLLDTEVGYCQGISFVAGVLLLHMSEEQAFDMLRFLMYDLGIRQQYKPDMISLQIQMYQLSRLLHDYHRELYTHLEDHEISPSLYAAPWFLTLFASQFPLGFVSRIFDFVFVQGTGVIFKVALCLLSSHEGEIMECDSFESIVDYLKSTLPALSQSQMEKTIAKVVDMDISKQLHAYEVEYHVLQDEMLDAGAVLDDSDRLDKLEKTNMQLKRQNMDLLEKLQAARQKIQSLETSVENFLSRESKMKHMIRSLEQEKAAYQKTIERMRSCLPLDTPTDVEMTQIKTGPNGKAKTEAKKP</sequence>
<feature type="region of interest" description="Disordered" evidence="4">
    <location>
        <begin position="442"/>
        <end position="462"/>
    </location>
</feature>
<dbReference type="Pfam" id="PF11830">
    <property type="entry name" value="DUF3350"/>
    <property type="match status" value="1"/>
</dbReference>
<dbReference type="SUPFAM" id="SSF47923">
    <property type="entry name" value="Ypt/Rab-GAP domain of gyp1p"/>
    <property type="match status" value="2"/>
</dbReference>
<name>A0A674MRA2_TAKRU</name>
<dbReference type="FunFam" id="1.10.472.80:FF:000003">
    <property type="entry name" value="Putative TBC1 domain family member 1"/>
    <property type="match status" value="1"/>
</dbReference>
<dbReference type="PROSITE" id="PS50086">
    <property type="entry name" value="TBC_RABGAP"/>
    <property type="match status" value="1"/>
</dbReference>
<accession>A0A674MRA2</accession>
<proteinExistence type="predicted"/>
<keyword evidence="3" id="KW-0175">Coiled coil</keyword>
<keyword evidence="1" id="KW-0343">GTPase activation</keyword>
<feature type="domain" description="Rab-GAP TBC" evidence="5">
    <location>
        <begin position="616"/>
        <end position="810"/>
    </location>
</feature>
<dbReference type="GO" id="GO:0005737">
    <property type="term" value="C:cytoplasm"/>
    <property type="evidence" value="ECO:0007669"/>
    <property type="project" value="UniProtKB-ARBA"/>
</dbReference>
<feature type="region of interest" description="Disordered" evidence="4">
    <location>
        <begin position="976"/>
        <end position="995"/>
    </location>
</feature>
<keyword evidence="2" id="KW-0597">Phosphoprotein</keyword>
<dbReference type="Gene3D" id="1.10.8.270">
    <property type="entry name" value="putative rabgap domain of human tbc1 domain family member 14 like domains"/>
    <property type="match status" value="1"/>
</dbReference>
<evidence type="ECO:0000256" key="4">
    <source>
        <dbReference type="SAM" id="MobiDB-lite"/>
    </source>
</evidence>
<reference evidence="6" key="2">
    <citation type="submission" date="2025-08" db="UniProtKB">
        <authorList>
            <consortium name="Ensembl"/>
        </authorList>
    </citation>
    <scope>IDENTIFICATION</scope>
</reference>
<evidence type="ECO:0000256" key="3">
    <source>
        <dbReference type="SAM" id="Coils"/>
    </source>
</evidence>
<dbReference type="Proteomes" id="UP000005226">
    <property type="component" value="Chromosome 1"/>
</dbReference>
<dbReference type="InterPro" id="IPR021785">
    <property type="entry name" value="DUF3350"/>
</dbReference>
<dbReference type="CDD" id="cd01269">
    <property type="entry name" value="PTB_TBC1D1_like"/>
    <property type="match status" value="1"/>
</dbReference>
<dbReference type="SUPFAM" id="SSF50729">
    <property type="entry name" value="PH domain-like"/>
    <property type="match status" value="1"/>
</dbReference>
<dbReference type="FunFam" id="2.30.29.30:FF:000076">
    <property type="entry name" value="TBC1 domain family member 4 isoform X1"/>
    <property type="match status" value="1"/>
</dbReference>
<feature type="region of interest" description="Disordered" evidence="4">
    <location>
        <begin position="103"/>
        <end position="133"/>
    </location>
</feature>
<reference evidence="6" key="3">
    <citation type="submission" date="2025-09" db="UniProtKB">
        <authorList>
            <consortium name="Ensembl"/>
        </authorList>
    </citation>
    <scope>IDENTIFICATION</scope>
</reference>
<dbReference type="GeneTree" id="ENSGT00940000158486"/>
<protein>
    <submittedName>
        <fullName evidence="6">TBC1 domain family member 4</fullName>
    </submittedName>
</protein>
<dbReference type="SMART" id="SM00462">
    <property type="entry name" value="PTB"/>
    <property type="match status" value="1"/>
</dbReference>
<dbReference type="Gene3D" id="2.30.29.30">
    <property type="entry name" value="Pleckstrin-homology domain (PH domain)/Phosphotyrosine-binding domain (PTB)"/>
    <property type="match status" value="1"/>
</dbReference>
<dbReference type="Pfam" id="PF00566">
    <property type="entry name" value="RabGAP-TBC"/>
    <property type="match status" value="1"/>
</dbReference>
<dbReference type="Ensembl" id="ENSTRUT00000066150.1">
    <property type="protein sequence ID" value="ENSTRUP00000063510.1"/>
    <property type="gene ID" value="ENSTRUG00000011039.3"/>
</dbReference>
<dbReference type="PANTHER" id="PTHR47219">
    <property type="entry name" value="RAB GTPASE-ACTIVATING PROTEIN 1-LIKE"/>
    <property type="match status" value="1"/>
</dbReference>
<keyword evidence="7" id="KW-1185">Reference proteome</keyword>
<dbReference type="Pfam" id="PF00640">
    <property type="entry name" value="PID"/>
    <property type="match status" value="1"/>
</dbReference>
<dbReference type="Gene3D" id="1.10.10.2750">
    <property type="match status" value="1"/>
</dbReference>
<evidence type="ECO:0000313" key="6">
    <source>
        <dbReference type="Ensembl" id="ENSTRUP00000063510.1"/>
    </source>
</evidence>
<dbReference type="InterPro" id="IPR011993">
    <property type="entry name" value="PH-like_dom_sf"/>
</dbReference>
<gene>
    <name evidence="6" type="primary">tbc1d4</name>
</gene>
<dbReference type="SMART" id="SM00164">
    <property type="entry name" value="TBC"/>
    <property type="match status" value="1"/>
</dbReference>
<dbReference type="GO" id="GO:0005096">
    <property type="term" value="F:GTPase activator activity"/>
    <property type="evidence" value="ECO:0007669"/>
    <property type="project" value="UniProtKB-KW"/>
</dbReference>
<evidence type="ECO:0000313" key="7">
    <source>
        <dbReference type="Proteomes" id="UP000005226"/>
    </source>
</evidence>
<feature type="region of interest" description="Disordered" evidence="4">
    <location>
        <begin position="565"/>
        <end position="584"/>
    </location>
</feature>
<dbReference type="AlphaFoldDB" id="A0A674MRA2"/>
<dbReference type="FunFam" id="1.10.8.270:FF:000001">
    <property type="entry name" value="TBC1 domain family member 1"/>
    <property type="match status" value="1"/>
</dbReference>
<evidence type="ECO:0000256" key="2">
    <source>
        <dbReference type="ARBA" id="ARBA00022553"/>
    </source>
</evidence>
<feature type="coiled-coil region" evidence="3">
    <location>
        <begin position="890"/>
        <end position="966"/>
    </location>
</feature>
<evidence type="ECO:0000259" key="5">
    <source>
        <dbReference type="PROSITE" id="PS50086"/>
    </source>
</evidence>
<dbReference type="InterPro" id="IPR006020">
    <property type="entry name" value="PTB/PI_dom"/>
</dbReference>
<dbReference type="InterPro" id="IPR000195">
    <property type="entry name" value="Rab-GAP-TBC_dom"/>
</dbReference>
<dbReference type="Gene3D" id="1.10.472.80">
    <property type="entry name" value="Ypt/Rab-GAP domain of gyp1p, domain 3"/>
    <property type="match status" value="1"/>
</dbReference>
<dbReference type="InterPro" id="IPR035969">
    <property type="entry name" value="Rab-GAP_TBC_sf"/>
</dbReference>